<comment type="caution">
    <text evidence="3">The sequence shown here is derived from an EMBL/GenBank/DDBJ whole genome shotgun (WGS) entry which is preliminary data.</text>
</comment>
<dbReference type="Proteomes" id="UP000249254">
    <property type="component" value="Unassembled WGS sequence"/>
</dbReference>
<name>A0A328AM84_9CAUL</name>
<dbReference type="Gene3D" id="3.30.2140.10">
    <property type="entry name" value="Arylamine N-acetyltransferase"/>
    <property type="match status" value="1"/>
</dbReference>
<proteinExistence type="inferred from homology"/>
<organism evidence="3 4">
    <name type="scientific">Phenylobacterium soli</name>
    <dbReference type="NCBI Taxonomy" id="2170551"/>
    <lineage>
        <taxon>Bacteria</taxon>
        <taxon>Pseudomonadati</taxon>
        <taxon>Pseudomonadota</taxon>
        <taxon>Alphaproteobacteria</taxon>
        <taxon>Caulobacterales</taxon>
        <taxon>Caulobacteraceae</taxon>
        <taxon>Phenylobacterium</taxon>
    </lineage>
</organism>
<dbReference type="SUPFAM" id="SSF54001">
    <property type="entry name" value="Cysteine proteinases"/>
    <property type="match status" value="1"/>
</dbReference>
<comment type="similarity">
    <text evidence="1 2">Belongs to the arylamine N-acetyltransferase family.</text>
</comment>
<dbReference type="RefSeq" id="WP_111529810.1">
    <property type="nucleotide sequence ID" value="NZ_JBHRSG010000003.1"/>
</dbReference>
<keyword evidence="3" id="KW-0808">Transferase</keyword>
<dbReference type="PANTHER" id="PTHR11786:SF0">
    <property type="entry name" value="ARYLAMINE N-ACETYLTRANSFERASE 4-RELATED"/>
    <property type="match status" value="1"/>
</dbReference>
<protein>
    <submittedName>
        <fullName evidence="3">Arylamine N-acetyltransferase</fullName>
    </submittedName>
</protein>
<sequence>MSPLVDLDAYCERIGYAGPREPTIEVLRALCRLHPAAIPFEAIDVLTGQGVDLRPEAVDAKLIGARRGGYCFEQNSLLARVLRSMGFEVEALIARSRWGRPLDDVRPRTHMALRVLIDGTPWLADVGLGVCTLTAPVRLDLAGPQPTLFDPVRLVPAGEELRLETLLSGEWRPVVDLDLRPQLEADFVGPNWYVSTHPESQFRRHLIVSRATRTARYGLLDNRLAIRPRGAPAEVRLLGVDELIRCLSRDFGLPVSPAWEPALARAATVAV</sequence>
<gene>
    <name evidence="3" type="ORF">DJ017_16870</name>
</gene>
<evidence type="ECO:0000256" key="1">
    <source>
        <dbReference type="ARBA" id="ARBA00006547"/>
    </source>
</evidence>
<evidence type="ECO:0000313" key="4">
    <source>
        <dbReference type="Proteomes" id="UP000249254"/>
    </source>
</evidence>
<dbReference type="Gene3D" id="2.40.128.150">
    <property type="entry name" value="Cysteine proteinases"/>
    <property type="match status" value="1"/>
</dbReference>
<dbReference type="OrthoDB" id="7181050at2"/>
<reference evidence="4" key="1">
    <citation type="submission" date="2018-05" db="EMBL/GenBank/DDBJ databases">
        <authorList>
            <person name="Li X."/>
        </authorList>
    </citation>
    <scope>NUCLEOTIDE SEQUENCE [LARGE SCALE GENOMIC DNA]</scope>
    <source>
        <strain evidence="4">LX32</strain>
    </source>
</reference>
<dbReference type="InterPro" id="IPR001447">
    <property type="entry name" value="Arylamine_N-AcTrfase"/>
</dbReference>
<keyword evidence="4" id="KW-1185">Reference proteome</keyword>
<evidence type="ECO:0000256" key="2">
    <source>
        <dbReference type="RuleBase" id="RU003452"/>
    </source>
</evidence>
<dbReference type="PRINTS" id="PR01543">
    <property type="entry name" value="ANATRNSFRASE"/>
</dbReference>
<accession>A0A328AM84</accession>
<dbReference type="Pfam" id="PF00797">
    <property type="entry name" value="Acetyltransf_2"/>
    <property type="match status" value="1"/>
</dbReference>
<dbReference type="AlphaFoldDB" id="A0A328AM84"/>
<dbReference type="PANTHER" id="PTHR11786">
    <property type="entry name" value="N-HYDROXYARYLAMINE O-ACETYLTRANSFERASE"/>
    <property type="match status" value="1"/>
</dbReference>
<evidence type="ECO:0000313" key="3">
    <source>
        <dbReference type="EMBL" id="RAK56062.1"/>
    </source>
</evidence>
<dbReference type="EMBL" id="QFYQ01000001">
    <property type="protein sequence ID" value="RAK56062.1"/>
    <property type="molecule type" value="Genomic_DNA"/>
</dbReference>
<dbReference type="GO" id="GO:0016407">
    <property type="term" value="F:acetyltransferase activity"/>
    <property type="evidence" value="ECO:0007669"/>
    <property type="project" value="InterPro"/>
</dbReference>
<dbReference type="InterPro" id="IPR038765">
    <property type="entry name" value="Papain-like_cys_pep_sf"/>
</dbReference>